<gene>
    <name evidence="1" type="ORF">Sjap_023978</name>
</gene>
<protein>
    <submittedName>
        <fullName evidence="1">Uncharacterized protein</fullName>
    </submittedName>
</protein>
<name>A0AAP0ECL2_9MAGN</name>
<evidence type="ECO:0000313" key="2">
    <source>
        <dbReference type="Proteomes" id="UP001417504"/>
    </source>
</evidence>
<dbReference type="EMBL" id="JBBNAE010000010">
    <property type="protein sequence ID" value="KAK9090801.1"/>
    <property type="molecule type" value="Genomic_DNA"/>
</dbReference>
<evidence type="ECO:0000313" key="1">
    <source>
        <dbReference type="EMBL" id="KAK9090801.1"/>
    </source>
</evidence>
<dbReference type="AlphaFoldDB" id="A0AAP0ECL2"/>
<keyword evidence="2" id="KW-1185">Reference proteome</keyword>
<organism evidence="1 2">
    <name type="scientific">Stephania japonica</name>
    <dbReference type="NCBI Taxonomy" id="461633"/>
    <lineage>
        <taxon>Eukaryota</taxon>
        <taxon>Viridiplantae</taxon>
        <taxon>Streptophyta</taxon>
        <taxon>Embryophyta</taxon>
        <taxon>Tracheophyta</taxon>
        <taxon>Spermatophyta</taxon>
        <taxon>Magnoliopsida</taxon>
        <taxon>Ranunculales</taxon>
        <taxon>Menispermaceae</taxon>
        <taxon>Menispermoideae</taxon>
        <taxon>Cissampelideae</taxon>
        <taxon>Stephania</taxon>
    </lineage>
</organism>
<accession>A0AAP0ECL2</accession>
<proteinExistence type="predicted"/>
<reference evidence="1 2" key="1">
    <citation type="submission" date="2024-01" db="EMBL/GenBank/DDBJ databases">
        <title>Genome assemblies of Stephania.</title>
        <authorList>
            <person name="Yang L."/>
        </authorList>
    </citation>
    <scope>NUCLEOTIDE SEQUENCE [LARGE SCALE GENOMIC DNA]</scope>
    <source>
        <strain evidence="1">QJT</strain>
        <tissue evidence="1">Leaf</tissue>
    </source>
</reference>
<comment type="caution">
    <text evidence="1">The sequence shown here is derived from an EMBL/GenBank/DDBJ whole genome shotgun (WGS) entry which is preliminary data.</text>
</comment>
<dbReference type="Proteomes" id="UP001417504">
    <property type="component" value="Unassembled WGS sequence"/>
</dbReference>
<sequence length="55" mass="6780">MHTAETERSQFCVALLWLRRRLFDIVKDYTHFGWQTMCWQCQFKVWEIPVGKDDE</sequence>